<dbReference type="PROSITE" id="PS51257">
    <property type="entry name" value="PROKAR_LIPOPROTEIN"/>
    <property type="match status" value="1"/>
</dbReference>
<evidence type="ECO:0000313" key="1">
    <source>
        <dbReference type="EMBL" id="CAB4336483.1"/>
    </source>
</evidence>
<sequence>MRTALIGTAAALLALLTVGCGGPSADLFVLERSGSIPGARLTMVVGDGGTVRCNGAREREISSRQLIDARAVAGDLNGDEKEPGPAREFLTLPPSKYTILRYRIQTEFGKVAFSDSSRPQPPVFFAAAKLARELAKKVCGLPR</sequence>
<proteinExistence type="predicted"/>
<reference evidence="1" key="1">
    <citation type="submission" date="2020-05" db="EMBL/GenBank/DDBJ databases">
        <authorList>
            <person name="Chiriac C."/>
            <person name="Salcher M."/>
            <person name="Ghai R."/>
            <person name="Kavagutti S V."/>
        </authorList>
    </citation>
    <scope>NUCLEOTIDE SEQUENCE</scope>
</reference>
<dbReference type="AlphaFoldDB" id="A0A6J5ZA90"/>
<organism evidence="1">
    <name type="scientific">freshwater metagenome</name>
    <dbReference type="NCBI Taxonomy" id="449393"/>
    <lineage>
        <taxon>unclassified sequences</taxon>
        <taxon>metagenomes</taxon>
        <taxon>ecological metagenomes</taxon>
    </lineage>
</organism>
<name>A0A6J5ZA90_9ZZZZ</name>
<dbReference type="EMBL" id="CAESAN010000010">
    <property type="protein sequence ID" value="CAB4336483.1"/>
    <property type="molecule type" value="Genomic_DNA"/>
</dbReference>
<accession>A0A6J5ZA90</accession>
<gene>
    <name evidence="1" type="ORF">UFOPK3547_00216</name>
</gene>
<protein>
    <submittedName>
        <fullName evidence="1">Unannotated protein</fullName>
    </submittedName>
</protein>